<evidence type="ECO:0000313" key="1">
    <source>
        <dbReference type="EMBL" id="OLP74107.1"/>
    </source>
</evidence>
<reference evidence="1 2" key="1">
    <citation type="submission" date="2016-02" db="EMBL/GenBank/DDBJ databases">
        <title>Genome analysis of coral dinoflagellate symbionts highlights evolutionary adaptations to a symbiotic lifestyle.</title>
        <authorList>
            <person name="Aranda M."/>
            <person name="Li Y."/>
            <person name="Liew Y.J."/>
            <person name="Baumgarten S."/>
            <person name="Simakov O."/>
            <person name="Wilson M."/>
            <person name="Piel J."/>
            <person name="Ashoor H."/>
            <person name="Bougouffa S."/>
            <person name="Bajic V.B."/>
            <person name="Ryu T."/>
            <person name="Ravasi T."/>
            <person name="Bayer T."/>
            <person name="Micklem G."/>
            <person name="Kim H."/>
            <person name="Bhak J."/>
            <person name="Lajeunesse T.C."/>
            <person name="Voolstra C.R."/>
        </authorList>
    </citation>
    <scope>NUCLEOTIDE SEQUENCE [LARGE SCALE GENOMIC DNA]</scope>
    <source>
        <strain evidence="1 2">CCMP2467</strain>
    </source>
</reference>
<evidence type="ECO:0000313" key="2">
    <source>
        <dbReference type="Proteomes" id="UP000186817"/>
    </source>
</evidence>
<organism evidence="1 2">
    <name type="scientific">Symbiodinium microadriaticum</name>
    <name type="common">Dinoflagellate</name>
    <name type="synonym">Zooxanthella microadriatica</name>
    <dbReference type="NCBI Taxonomy" id="2951"/>
    <lineage>
        <taxon>Eukaryota</taxon>
        <taxon>Sar</taxon>
        <taxon>Alveolata</taxon>
        <taxon>Dinophyceae</taxon>
        <taxon>Suessiales</taxon>
        <taxon>Symbiodiniaceae</taxon>
        <taxon>Symbiodinium</taxon>
    </lineage>
</organism>
<gene>
    <name evidence="1" type="ORF">AK812_SmicGene46452</name>
</gene>
<dbReference type="AlphaFoldDB" id="A0A1Q9BTV0"/>
<proteinExistence type="predicted"/>
<dbReference type="Proteomes" id="UP000186817">
    <property type="component" value="Unassembled WGS sequence"/>
</dbReference>
<dbReference type="EMBL" id="LSRX01004251">
    <property type="protein sequence ID" value="OLP74107.1"/>
    <property type="molecule type" value="Genomic_DNA"/>
</dbReference>
<dbReference type="OrthoDB" id="438153at2759"/>
<feature type="non-terminal residue" evidence="1">
    <location>
        <position position="34"/>
    </location>
</feature>
<comment type="caution">
    <text evidence="1">The sequence shown here is derived from an EMBL/GenBank/DDBJ whole genome shotgun (WGS) entry which is preliminary data.</text>
</comment>
<keyword evidence="2" id="KW-1185">Reference proteome</keyword>
<protein>
    <submittedName>
        <fullName evidence="1">Uncharacterized protein</fullName>
    </submittedName>
</protein>
<sequence>MAPGIFNPILLRLWITGCALRHAGEDSQQPHGTE</sequence>
<name>A0A1Q9BTV0_SYMMI</name>
<accession>A0A1Q9BTV0</accession>